<dbReference type="PANTHER" id="PTHR24246">
    <property type="entry name" value="OLFACTORY RECEPTOR AND ADENOSINE RECEPTOR"/>
    <property type="match status" value="1"/>
</dbReference>
<evidence type="ECO:0000313" key="13">
    <source>
        <dbReference type="EMBL" id="CAH3018316.1"/>
    </source>
</evidence>
<proteinExistence type="inferred from homology"/>
<keyword evidence="5 10" id="KW-0297">G-protein coupled receptor</keyword>
<feature type="transmembrane region" description="Helical" evidence="11">
    <location>
        <begin position="340"/>
        <end position="365"/>
    </location>
</feature>
<comment type="subcellular location">
    <subcellularLocation>
        <location evidence="1">Cell membrane</location>
        <topology evidence="1">Multi-pass membrane protein</topology>
    </subcellularLocation>
</comment>
<keyword evidence="7 10" id="KW-0675">Receptor</keyword>
<dbReference type="Proteomes" id="UP001159427">
    <property type="component" value="Unassembled WGS sequence"/>
</dbReference>
<feature type="transmembrane region" description="Helical" evidence="11">
    <location>
        <begin position="299"/>
        <end position="319"/>
    </location>
</feature>
<comment type="caution">
    <text evidence="13">The sequence shown here is derived from an EMBL/GenBank/DDBJ whole genome shotgun (WGS) entry which is preliminary data.</text>
</comment>
<dbReference type="Gene3D" id="1.20.1070.10">
    <property type="entry name" value="Rhodopsin 7-helix transmembrane proteins"/>
    <property type="match status" value="2"/>
</dbReference>
<evidence type="ECO:0000256" key="10">
    <source>
        <dbReference type="RuleBase" id="RU000688"/>
    </source>
</evidence>
<dbReference type="PRINTS" id="PR00237">
    <property type="entry name" value="GPCRRHODOPSN"/>
</dbReference>
<dbReference type="InterPro" id="IPR000276">
    <property type="entry name" value="GPCR_Rhodpsn"/>
</dbReference>
<dbReference type="EMBL" id="CALNXI010000084">
    <property type="protein sequence ID" value="CAH3018316.1"/>
    <property type="molecule type" value="Genomic_DNA"/>
</dbReference>
<feature type="transmembrane region" description="Helical" evidence="11">
    <location>
        <begin position="180"/>
        <end position="202"/>
    </location>
</feature>
<keyword evidence="8" id="KW-0325">Glycoprotein</keyword>
<reference evidence="13 14" key="1">
    <citation type="submission" date="2022-05" db="EMBL/GenBank/DDBJ databases">
        <authorList>
            <consortium name="Genoscope - CEA"/>
            <person name="William W."/>
        </authorList>
    </citation>
    <scope>NUCLEOTIDE SEQUENCE [LARGE SCALE GENOMIC DNA]</scope>
</reference>
<dbReference type="PROSITE" id="PS00237">
    <property type="entry name" value="G_PROTEIN_RECEP_F1_1"/>
    <property type="match status" value="1"/>
</dbReference>
<keyword evidence="6 11" id="KW-0472">Membrane</keyword>
<accession>A0ABN8LRG9</accession>
<keyword evidence="2" id="KW-1003">Cell membrane</keyword>
<feature type="transmembrane region" description="Helical" evidence="11">
    <location>
        <begin position="377"/>
        <end position="398"/>
    </location>
</feature>
<dbReference type="Pfam" id="PF00001">
    <property type="entry name" value="7tm_1"/>
    <property type="match status" value="1"/>
</dbReference>
<gene>
    <name evidence="13" type="ORF">PEVE_00042546</name>
</gene>
<keyword evidence="9 10" id="KW-0807">Transducer</keyword>
<feature type="domain" description="G-protein coupled receptors family 1 profile" evidence="12">
    <location>
        <begin position="44"/>
        <end position="85"/>
    </location>
</feature>
<dbReference type="SUPFAM" id="SSF81321">
    <property type="entry name" value="Family A G protein-coupled receptor-like"/>
    <property type="match status" value="2"/>
</dbReference>
<evidence type="ECO:0000256" key="6">
    <source>
        <dbReference type="ARBA" id="ARBA00023136"/>
    </source>
</evidence>
<evidence type="ECO:0000256" key="2">
    <source>
        <dbReference type="ARBA" id="ARBA00022475"/>
    </source>
</evidence>
<evidence type="ECO:0000256" key="5">
    <source>
        <dbReference type="ARBA" id="ARBA00023040"/>
    </source>
</evidence>
<name>A0ABN8LRG9_9CNID</name>
<evidence type="ECO:0000256" key="4">
    <source>
        <dbReference type="ARBA" id="ARBA00022989"/>
    </source>
</evidence>
<evidence type="ECO:0000256" key="11">
    <source>
        <dbReference type="SAM" id="Phobius"/>
    </source>
</evidence>
<evidence type="ECO:0000259" key="12">
    <source>
        <dbReference type="PROSITE" id="PS50262"/>
    </source>
</evidence>
<feature type="transmembrane region" description="Helical" evidence="11">
    <location>
        <begin position="265"/>
        <end position="287"/>
    </location>
</feature>
<dbReference type="PANTHER" id="PTHR24246:SF27">
    <property type="entry name" value="ADENOSINE RECEPTOR, ISOFORM A"/>
    <property type="match status" value="1"/>
</dbReference>
<organism evidence="13 14">
    <name type="scientific">Porites evermanni</name>
    <dbReference type="NCBI Taxonomy" id="104178"/>
    <lineage>
        <taxon>Eukaryota</taxon>
        <taxon>Metazoa</taxon>
        <taxon>Cnidaria</taxon>
        <taxon>Anthozoa</taxon>
        <taxon>Hexacorallia</taxon>
        <taxon>Scleractinia</taxon>
        <taxon>Fungiina</taxon>
        <taxon>Poritidae</taxon>
        <taxon>Porites</taxon>
    </lineage>
</organism>
<evidence type="ECO:0000256" key="8">
    <source>
        <dbReference type="ARBA" id="ARBA00023180"/>
    </source>
</evidence>
<dbReference type="PROSITE" id="PS50262">
    <property type="entry name" value="G_PROTEIN_RECEP_F1_2"/>
    <property type="match status" value="2"/>
</dbReference>
<feature type="transmembrane region" description="Helical" evidence="11">
    <location>
        <begin position="222"/>
        <end position="244"/>
    </location>
</feature>
<feature type="transmembrane region" description="Helical" evidence="11">
    <location>
        <begin position="144"/>
        <end position="171"/>
    </location>
</feature>
<keyword evidence="14" id="KW-1185">Reference proteome</keyword>
<feature type="domain" description="G-protein coupled receptors family 1 profile" evidence="12">
    <location>
        <begin position="161"/>
        <end position="396"/>
    </location>
</feature>
<evidence type="ECO:0000256" key="3">
    <source>
        <dbReference type="ARBA" id="ARBA00022692"/>
    </source>
</evidence>
<feature type="transmembrane region" description="Helical" evidence="11">
    <location>
        <begin position="27"/>
        <end position="54"/>
    </location>
</feature>
<evidence type="ECO:0000256" key="9">
    <source>
        <dbReference type="ARBA" id="ARBA00023224"/>
    </source>
</evidence>
<sequence>MENISAVAKSLNTSFSALLSFSSRTEGIALCSAFVIEAVLIVLGNLLTIVLFALKKRLRKKSLFLVVNMAFADVMLGAVSLPFFVFLVVGLITVTVTAVDAYQKRYIFEHNFRYQLFGSMENTSANFTNTSWSAMFSPSFRAEGIALCSAFMLEAVLIVSGNLLTIVLFALEKTLRKKSLFLVVNMAFADMMLGAVSVPLYIYLGIGFHYQLWNIAYDHQVLLYFFLHFDNTFLQASLISAVFISCERFYAVYWPLKHRTLSMSAYAIAITIIWTLAIIATSLYTIINTFISLKASDLAWAMVILIYLFILCGCNVGIWRKFQQRNNAFYQQNRDSQNQHLTKTLLSVSAAAVILFLPHVALHYLTSVCEHSISFKFFHITVFLNYSNSFVNPVVYVLKIPEFRQTVNFCCSRCQTAYLNKGIEGRDNIVLNLTSATQLGKTQTDAKYSLQLTFDQDSMDTKL</sequence>
<comment type="similarity">
    <text evidence="10">Belongs to the G-protein coupled receptor 1 family.</text>
</comment>
<evidence type="ECO:0000313" key="14">
    <source>
        <dbReference type="Proteomes" id="UP001159427"/>
    </source>
</evidence>
<evidence type="ECO:0000256" key="1">
    <source>
        <dbReference type="ARBA" id="ARBA00004651"/>
    </source>
</evidence>
<evidence type="ECO:0000256" key="7">
    <source>
        <dbReference type="ARBA" id="ARBA00023170"/>
    </source>
</evidence>
<keyword evidence="3 10" id="KW-0812">Transmembrane</keyword>
<keyword evidence="4 11" id="KW-1133">Transmembrane helix</keyword>
<dbReference type="InterPro" id="IPR017452">
    <property type="entry name" value="GPCR_Rhodpsn_7TM"/>
</dbReference>
<feature type="transmembrane region" description="Helical" evidence="11">
    <location>
        <begin position="66"/>
        <end position="92"/>
    </location>
</feature>
<dbReference type="CDD" id="cd00637">
    <property type="entry name" value="7tm_classA_rhodopsin-like"/>
    <property type="match status" value="1"/>
</dbReference>
<protein>
    <recommendedName>
        <fullName evidence="12">G-protein coupled receptors family 1 profile domain-containing protein</fullName>
    </recommendedName>
</protein>